<dbReference type="EMBL" id="JANBUJ010002895">
    <property type="protein sequence ID" value="KAJ2762765.1"/>
    <property type="molecule type" value="Genomic_DNA"/>
</dbReference>
<proteinExistence type="predicted"/>
<keyword evidence="2" id="KW-1185">Reference proteome</keyword>
<feature type="non-terminal residue" evidence="1">
    <location>
        <position position="1"/>
    </location>
</feature>
<organism evidence="1 2">
    <name type="scientific">Coemansia nantahalensis</name>
    <dbReference type="NCBI Taxonomy" id="2789366"/>
    <lineage>
        <taxon>Eukaryota</taxon>
        <taxon>Fungi</taxon>
        <taxon>Fungi incertae sedis</taxon>
        <taxon>Zoopagomycota</taxon>
        <taxon>Kickxellomycotina</taxon>
        <taxon>Kickxellomycetes</taxon>
        <taxon>Kickxellales</taxon>
        <taxon>Kickxellaceae</taxon>
        <taxon>Coemansia</taxon>
    </lineage>
</organism>
<sequence>DYEPFLTEEDLPPPHPSLSTPGAGELPSRDELMRRLQTAEANVRFLDGLLTTTQNAARTAATPTPNPARDQRWTDVAAGIPIYNGEDRLQGDRWLQMLVDRFPADTPLFEYRLQAAAKCSTGKVHEVVGVAAFLEWARFERHFRSHFNPDIARRIVRQEIARGVRYGKLTITAAILRARDDWETLAEPGHSKPLEDQIIEALVRIFPSTVVRREKVGLGGPLSFEASLDALQTAYDQDCLRSDKESEWTRAGHNQAYATCAAAAPAVPEPEPEPEAHWAPARQPQQPQQPQQSQQSQQQQRKPRGRKGKGKSKRDDDEEAVPFTENQMSQFAEFLFKKYARRPF</sequence>
<comment type="caution">
    <text evidence="1">The sequence shown here is derived from an EMBL/GenBank/DDBJ whole genome shotgun (WGS) entry which is preliminary data.</text>
</comment>
<accession>A0ACC1JM54</accession>
<evidence type="ECO:0000313" key="2">
    <source>
        <dbReference type="Proteomes" id="UP001140234"/>
    </source>
</evidence>
<dbReference type="Proteomes" id="UP001140234">
    <property type="component" value="Unassembled WGS sequence"/>
</dbReference>
<protein>
    <submittedName>
        <fullName evidence="1">Uncharacterized protein</fullName>
    </submittedName>
</protein>
<reference evidence="1" key="1">
    <citation type="submission" date="2022-07" db="EMBL/GenBank/DDBJ databases">
        <title>Phylogenomic reconstructions and comparative analyses of Kickxellomycotina fungi.</title>
        <authorList>
            <person name="Reynolds N.K."/>
            <person name="Stajich J.E."/>
            <person name="Barry K."/>
            <person name="Grigoriev I.V."/>
            <person name="Crous P."/>
            <person name="Smith M.E."/>
        </authorList>
    </citation>
    <scope>NUCLEOTIDE SEQUENCE</scope>
    <source>
        <strain evidence="1">CBS 109366</strain>
    </source>
</reference>
<gene>
    <name evidence="1" type="ORF">IWQ57_005719</name>
</gene>
<name>A0ACC1JM54_9FUNG</name>
<evidence type="ECO:0000313" key="1">
    <source>
        <dbReference type="EMBL" id="KAJ2762765.1"/>
    </source>
</evidence>